<feature type="active site" description="Proton acceptor" evidence="6">
    <location>
        <position position="27"/>
    </location>
</feature>
<evidence type="ECO:0000256" key="4">
    <source>
        <dbReference type="PIRNR" id="PIRNR005054"/>
    </source>
</evidence>
<reference evidence="8 9" key="1">
    <citation type="submission" date="2016-10" db="EMBL/GenBank/DDBJ databases">
        <authorList>
            <person name="de Groot N.N."/>
        </authorList>
    </citation>
    <scope>NUCLEOTIDE SEQUENCE [LARGE SCALE GENOMIC DNA]</scope>
    <source>
        <strain evidence="8 9">S3b</strain>
    </source>
</reference>
<dbReference type="NCBIfam" id="TIGR01877">
    <property type="entry name" value="cas_cas6"/>
    <property type="match status" value="1"/>
</dbReference>
<dbReference type="RefSeq" id="WP_074685093.1">
    <property type="nucleotide sequence ID" value="NZ_FNNF01000001.1"/>
</dbReference>
<accession>A0A1H2PWJ7</accession>
<keyword evidence="3" id="KW-0051">Antiviral defense</keyword>
<dbReference type="CDD" id="cd21140">
    <property type="entry name" value="Cas6_I-like"/>
    <property type="match status" value="1"/>
</dbReference>
<evidence type="ECO:0000256" key="5">
    <source>
        <dbReference type="PIRSR" id="PIRSR005054-1"/>
    </source>
</evidence>
<dbReference type="GO" id="GO:0051607">
    <property type="term" value="P:defense response to virus"/>
    <property type="evidence" value="ECO:0007669"/>
    <property type="project" value="UniProtKB-KW"/>
</dbReference>
<dbReference type="PIRSF" id="PIRSF005054">
    <property type="entry name" value="PF1131"/>
    <property type="match status" value="1"/>
</dbReference>
<dbReference type="InterPro" id="IPR049435">
    <property type="entry name" value="Cas_Cas6_C"/>
</dbReference>
<dbReference type="Pfam" id="PF01881">
    <property type="entry name" value="Cas_Cas6_C"/>
    <property type="match status" value="1"/>
</dbReference>
<evidence type="ECO:0000256" key="6">
    <source>
        <dbReference type="PIRSR" id="PIRSR005054-50"/>
    </source>
</evidence>
<dbReference type="Gene3D" id="3.30.70.1890">
    <property type="match status" value="1"/>
</dbReference>
<evidence type="ECO:0000256" key="1">
    <source>
        <dbReference type="ARBA" id="ARBA00005937"/>
    </source>
</evidence>
<evidence type="ECO:0000256" key="2">
    <source>
        <dbReference type="ARBA" id="ARBA00022884"/>
    </source>
</evidence>
<organism evidence="8 9">
    <name type="scientific">Kandleria vitulina</name>
    <dbReference type="NCBI Taxonomy" id="1630"/>
    <lineage>
        <taxon>Bacteria</taxon>
        <taxon>Bacillati</taxon>
        <taxon>Bacillota</taxon>
        <taxon>Erysipelotrichia</taxon>
        <taxon>Erysipelotrichales</taxon>
        <taxon>Coprobacillaceae</taxon>
        <taxon>Kandleria</taxon>
    </lineage>
</organism>
<sequence>MRLKIKLRCKDLRLPLSYKHILQATIYSMLPRDTIGDFYHNQGYDIQEKKYKLFVFSDLYGSYSIQNKQIVFKNEVSFSIASLDIEFIKIIYSYLEMNRSLYMNKQCVEIDSFEMNELPYFSGVKTVMIKTLSPITAYTSKDHYFTYYKPSDDEFEELIINNLEHKVKAFQYPIDEIVFKVNDVIYEKKKILYFKKTMYVAYQSEMRVQVNFDTLNLIYLTGLSAKGSCGFGMIDVKYEKDNVHL</sequence>
<dbReference type="OrthoDB" id="9797488at2"/>
<dbReference type="EMBL" id="FNNF01000001">
    <property type="protein sequence ID" value="SDV99226.1"/>
    <property type="molecule type" value="Genomic_DNA"/>
</dbReference>
<comment type="function">
    <text evidence="4">CRISPR (clustered regularly interspaced short palindromic repeat), is an adaptive immune system that provides protection against mobile genetic elements (viruses, transposable elements and conjugative plasmids). CRISPR clusters contain sequences complementary to antecedent mobile elements and target invading nucleic acids. CRISPR clusters are transcribed and processed into CRISPR RNA (crRNA).</text>
</comment>
<evidence type="ECO:0000313" key="8">
    <source>
        <dbReference type="EMBL" id="SDV99226.1"/>
    </source>
</evidence>
<feature type="active site" description="Proton donor" evidence="6">
    <location>
        <position position="40"/>
    </location>
</feature>
<dbReference type="GO" id="GO:0003723">
    <property type="term" value="F:RNA binding"/>
    <property type="evidence" value="ECO:0007669"/>
    <property type="project" value="UniProtKB-KW"/>
</dbReference>
<dbReference type="Gene3D" id="3.30.70.1900">
    <property type="match status" value="1"/>
</dbReference>
<dbReference type="InterPro" id="IPR010156">
    <property type="entry name" value="CRISPR-assoc_prot_Cas6"/>
</dbReference>
<dbReference type="Proteomes" id="UP000182429">
    <property type="component" value="Unassembled WGS sequence"/>
</dbReference>
<feature type="site" description="Transition state stabilizer" evidence="5">
    <location>
        <position position="52"/>
    </location>
</feature>
<keyword evidence="2" id="KW-0694">RNA-binding</keyword>
<protein>
    <recommendedName>
        <fullName evidence="4">CRISPR-associated endoribonuclease</fullName>
    </recommendedName>
</protein>
<comment type="similarity">
    <text evidence="1 4">Belongs to the CRISPR-associated protein Cas6/Cse3/CasE family.</text>
</comment>
<dbReference type="AlphaFoldDB" id="A0A1H2PWJ7"/>
<dbReference type="InterPro" id="IPR045747">
    <property type="entry name" value="CRISPR-assoc_prot_Cas6_N_sf"/>
</dbReference>
<evidence type="ECO:0000259" key="7">
    <source>
        <dbReference type="Pfam" id="PF01881"/>
    </source>
</evidence>
<dbReference type="GO" id="GO:0016788">
    <property type="term" value="F:hydrolase activity, acting on ester bonds"/>
    <property type="evidence" value="ECO:0007669"/>
    <property type="project" value="InterPro"/>
</dbReference>
<proteinExistence type="inferred from homology"/>
<gene>
    <name evidence="8" type="ORF">SAMN04487759_10130</name>
</gene>
<name>A0A1H2PWJ7_9FIRM</name>
<dbReference type="PANTHER" id="PTHR36984:SF1">
    <property type="entry name" value="CRISPR-ASSOCIATED ENDORIBONUCLEASE CAS6 1"/>
    <property type="match status" value="1"/>
</dbReference>
<evidence type="ECO:0000313" key="9">
    <source>
        <dbReference type="Proteomes" id="UP000182429"/>
    </source>
</evidence>
<dbReference type="PANTHER" id="PTHR36984">
    <property type="entry name" value="CRISPR-ASSOCIATED ENDORIBONUCLEASE CAS6 1"/>
    <property type="match status" value="1"/>
</dbReference>
<feature type="domain" description="CRISPR associated protein Cas6 C-terminal" evidence="7">
    <location>
        <begin position="125"/>
        <end position="236"/>
    </location>
</feature>
<evidence type="ECO:0000256" key="3">
    <source>
        <dbReference type="ARBA" id="ARBA00023118"/>
    </source>
</evidence>